<accession>A0AAD5K136</accession>
<keyword evidence="6 11" id="KW-1133">Transmembrane helix</keyword>
<evidence type="ECO:0000256" key="9">
    <source>
        <dbReference type="ARBA" id="ARBA00023242"/>
    </source>
</evidence>
<dbReference type="GO" id="GO:0005737">
    <property type="term" value="C:cytoplasm"/>
    <property type="evidence" value="ECO:0007669"/>
    <property type="project" value="UniProtKB-SubCell"/>
</dbReference>
<dbReference type="EMBL" id="JAIXMP010000033">
    <property type="protein sequence ID" value="KAI9250231.1"/>
    <property type="molecule type" value="Genomic_DNA"/>
</dbReference>
<evidence type="ECO:0000256" key="6">
    <source>
        <dbReference type="ARBA" id="ARBA00022989"/>
    </source>
</evidence>
<keyword evidence="4" id="KW-0963">Cytoplasm</keyword>
<dbReference type="Pfam" id="PF03907">
    <property type="entry name" value="Spo7"/>
    <property type="match status" value="1"/>
</dbReference>
<dbReference type="GO" id="GO:0006629">
    <property type="term" value="P:lipid metabolic process"/>
    <property type="evidence" value="ECO:0007669"/>
    <property type="project" value="UniProtKB-KW"/>
</dbReference>
<dbReference type="GO" id="GO:0071595">
    <property type="term" value="C:Nem1-Spo7 phosphatase complex"/>
    <property type="evidence" value="ECO:0007669"/>
    <property type="project" value="InterPro"/>
</dbReference>
<dbReference type="InterPro" id="IPR005605">
    <property type="entry name" value="Spo7"/>
</dbReference>
<evidence type="ECO:0000256" key="8">
    <source>
        <dbReference type="ARBA" id="ARBA00023136"/>
    </source>
</evidence>
<dbReference type="GO" id="GO:0031965">
    <property type="term" value="C:nuclear membrane"/>
    <property type="evidence" value="ECO:0007669"/>
    <property type="project" value="UniProtKB-SubCell"/>
</dbReference>
<dbReference type="InterPro" id="IPR019168">
    <property type="entry name" value="NEP1-R1"/>
</dbReference>
<sequence>MQGSSRQALHADQATYRDLVIFEERLRGNMTRLQRRKRKYEALLAGIIVLLVYFFYGVFLVPSKDFIMHLLNTAALLVAAGSLVFIYRSGIFSEKIVFAGEFIPHCNRALRSFNLQFNRRGESGVLSFYRRIPLEIQQGFDAYRRQYYARKRARQAKQKVT</sequence>
<protein>
    <recommendedName>
        <fullName evidence="10">Transmembrane protein 188</fullName>
    </recommendedName>
</protein>
<proteinExistence type="inferred from homology"/>
<organism evidence="12 13">
    <name type="scientific">Phascolomyces articulosus</name>
    <dbReference type="NCBI Taxonomy" id="60185"/>
    <lineage>
        <taxon>Eukaryota</taxon>
        <taxon>Fungi</taxon>
        <taxon>Fungi incertae sedis</taxon>
        <taxon>Mucoromycota</taxon>
        <taxon>Mucoromycotina</taxon>
        <taxon>Mucoromycetes</taxon>
        <taxon>Mucorales</taxon>
        <taxon>Lichtheimiaceae</taxon>
        <taxon>Phascolomyces</taxon>
    </lineage>
</organism>
<evidence type="ECO:0000256" key="1">
    <source>
        <dbReference type="ARBA" id="ARBA00004232"/>
    </source>
</evidence>
<gene>
    <name evidence="12" type="ORF">BDA99DRAFT_214541</name>
</gene>
<feature type="transmembrane region" description="Helical" evidence="11">
    <location>
        <begin position="66"/>
        <end position="87"/>
    </location>
</feature>
<comment type="caution">
    <text evidence="12">The sequence shown here is derived from an EMBL/GenBank/DDBJ whole genome shotgun (WGS) entry which is preliminary data.</text>
</comment>
<evidence type="ECO:0000313" key="13">
    <source>
        <dbReference type="Proteomes" id="UP001209540"/>
    </source>
</evidence>
<comment type="subcellular location">
    <subcellularLocation>
        <location evidence="2">Cytoplasm</location>
    </subcellularLocation>
    <subcellularLocation>
        <location evidence="1">Nucleus membrane</location>
        <topology evidence="1">Multi-pass membrane protein</topology>
    </subcellularLocation>
</comment>
<evidence type="ECO:0000256" key="10">
    <source>
        <dbReference type="ARBA" id="ARBA00030458"/>
    </source>
</evidence>
<evidence type="ECO:0000256" key="4">
    <source>
        <dbReference type="ARBA" id="ARBA00022490"/>
    </source>
</evidence>
<dbReference type="AlphaFoldDB" id="A0AAD5K136"/>
<evidence type="ECO:0000256" key="3">
    <source>
        <dbReference type="ARBA" id="ARBA00010998"/>
    </source>
</evidence>
<evidence type="ECO:0000256" key="7">
    <source>
        <dbReference type="ARBA" id="ARBA00023098"/>
    </source>
</evidence>
<dbReference type="PANTHER" id="PTHR20996">
    <property type="entry name" value="NUCLEAR ENVELOPE PHOSPHATASE-REGULATORY SUBUNIT 1"/>
    <property type="match status" value="1"/>
</dbReference>
<keyword evidence="9" id="KW-0539">Nucleus</keyword>
<comment type="similarity">
    <text evidence="3">Belongs to the CNEP1R1 family.</text>
</comment>
<reference evidence="12" key="2">
    <citation type="submission" date="2023-02" db="EMBL/GenBank/DDBJ databases">
        <authorList>
            <consortium name="DOE Joint Genome Institute"/>
            <person name="Mondo S.J."/>
            <person name="Chang Y."/>
            <person name="Wang Y."/>
            <person name="Ahrendt S."/>
            <person name="Andreopoulos W."/>
            <person name="Barry K."/>
            <person name="Beard J."/>
            <person name="Benny G.L."/>
            <person name="Blankenship S."/>
            <person name="Bonito G."/>
            <person name="Cuomo C."/>
            <person name="Desiro A."/>
            <person name="Gervers K.A."/>
            <person name="Hundley H."/>
            <person name="Kuo A."/>
            <person name="LaButti K."/>
            <person name="Lang B.F."/>
            <person name="Lipzen A."/>
            <person name="O'Donnell K."/>
            <person name="Pangilinan J."/>
            <person name="Reynolds N."/>
            <person name="Sandor L."/>
            <person name="Smith M.W."/>
            <person name="Tsang A."/>
            <person name="Grigoriev I.V."/>
            <person name="Stajich J.E."/>
            <person name="Spatafora J.W."/>
        </authorList>
    </citation>
    <scope>NUCLEOTIDE SEQUENCE</scope>
    <source>
        <strain evidence="12">RSA 2281</strain>
    </source>
</reference>
<keyword evidence="5 11" id="KW-0812">Transmembrane</keyword>
<name>A0AAD5K136_9FUNG</name>
<keyword evidence="7" id="KW-0443">Lipid metabolism</keyword>
<evidence type="ECO:0000256" key="5">
    <source>
        <dbReference type="ARBA" id="ARBA00022692"/>
    </source>
</evidence>
<dbReference type="GO" id="GO:0019888">
    <property type="term" value="F:protein phosphatase regulator activity"/>
    <property type="evidence" value="ECO:0007669"/>
    <property type="project" value="InterPro"/>
</dbReference>
<evidence type="ECO:0000256" key="11">
    <source>
        <dbReference type="SAM" id="Phobius"/>
    </source>
</evidence>
<keyword evidence="8 11" id="KW-0472">Membrane</keyword>
<dbReference type="Proteomes" id="UP001209540">
    <property type="component" value="Unassembled WGS sequence"/>
</dbReference>
<evidence type="ECO:0000256" key="2">
    <source>
        <dbReference type="ARBA" id="ARBA00004496"/>
    </source>
</evidence>
<keyword evidence="13" id="KW-1185">Reference proteome</keyword>
<evidence type="ECO:0000313" key="12">
    <source>
        <dbReference type="EMBL" id="KAI9250231.1"/>
    </source>
</evidence>
<dbReference type="PANTHER" id="PTHR20996:SF1">
    <property type="entry name" value="NUCLEAR ENVELOPE PHOSPHATASE-REGULATORY SUBUNIT 1"/>
    <property type="match status" value="1"/>
</dbReference>
<reference evidence="12" key="1">
    <citation type="journal article" date="2022" name="IScience">
        <title>Evolution of zygomycete secretomes and the origins of terrestrial fungal ecologies.</title>
        <authorList>
            <person name="Chang Y."/>
            <person name="Wang Y."/>
            <person name="Mondo S."/>
            <person name="Ahrendt S."/>
            <person name="Andreopoulos W."/>
            <person name="Barry K."/>
            <person name="Beard J."/>
            <person name="Benny G.L."/>
            <person name="Blankenship S."/>
            <person name="Bonito G."/>
            <person name="Cuomo C."/>
            <person name="Desiro A."/>
            <person name="Gervers K.A."/>
            <person name="Hundley H."/>
            <person name="Kuo A."/>
            <person name="LaButti K."/>
            <person name="Lang B.F."/>
            <person name="Lipzen A."/>
            <person name="O'Donnell K."/>
            <person name="Pangilinan J."/>
            <person name="Reynolds N."/>
            <person name="Sandor L."/>
            <person name="Smith M.E."/>
            <person name="Tsang A."/>
            <person name="Grigoriev I.V."/>
            <person name="Stajich J.E."/>
            <person name="Spatafora J.W."/>
        </authorList>
    </citation>
    <scope>NUCLEOTIDE SEQUENCE</scope>
    <source>
        <strain evidence="12">RSA 2281</strain>
    </source>
</reference>
<feature type="transmembrane region" description="Helical" evidence="11">
    <location>
        <begin position="40"/>
        <end position="60"/>
    </location>
</feature>